<name>A0A9P6H3U5_9AGAM</name>
<evidence type="ECO:0000313" key="1">
    <source>
        <dbReference type="EMBL" id="KAF9778628.1"/>
    </source>
</evidence>
<proteinExistence type="predicted"/>
<protein>
    <submittedName>
        <fullName evidence="1">Uncharacterized protein</fullName>
    </submittedName>
</protein>
<evidence type="ECO:0000313" key="2">
    <source>
        <dbReference type="Proteomes" id="UP000736335"/>
    </source>
</evidence>
<dbReference type="Proteomes" id="UP000736335">
    <property type="component" value="Unassembled WGS sequence"/>
</dbReference>
<dbReference type="EMBL" id="WIUZ02000022">
    <property type="protein sequence ID" value="KAF9778628.1"/>
    <property type="molecule type" value="Genomic_DNA"/>
</dbReference>
<sequence length="209" mass="23474">MPMVAKLPRIYSKGEGSSGPEVTGAGRPSCHSIIFFSDSFGQPPPPWSSFPVNPLMYPNYILPYFRTRHIPRLSPTIPFTAPLQTALCPNQVQRLERPSAGHRFEKLWPRPVFPTRKNAESAQMYLRCSIVHAIHANNCVHTAPLACTLPNCKRTKGKGANSQFAHFAEAMRVRRGSSHSYFVQRKSLLAFRIHRFGRSKGDCVNDILS</sequence>
<accession>A0A9P6H3U5</accession>
<dbReference type="AlphaFoldDB" id="A0A9P6H3U5"/>
<comment type="caution">
    <text evidence="1">The sequence shown here is derived from an EMBL/GenBank/DDBJ whole genome shotgun (WGS) entry which is preliminary data.</text>
</comment>
<keyword evidence="2" id="KW-1185">Reference proteome</keyword>
<reference evidence="1" key="2">
    <citation type="submission" date="2020-11" db="EMBL/GenBank/DDBJ databases">
        <authorList>
            <consortium name="DOE Joint Genome Institute"/>
            <person name="Kuo A."/>
            <person name="Miyauchi S."/>
            <person name="Kiss E."/>
            <person name="Drula E."/>
            <person name="Kohler A."/>
            <person name="Sanchez-Garcia M."/>
            <person name="Andreopoulos B."/>
            <person name="Barry K.W."/>
            <person name="Bonito G."/>
            <person name="Buee M."/>
            <person name="Carver A."/>
            <person name="Chen C."/>
            <person name="Cichocki N."/>
            <person name="Clum A."/>
            <person name="Culley D."/>
            <person name="Crous P.W."/>
            <person name="Fauchery L."/>
            <person name="Girlanda M."/>
            <person name="Hayes R."/>
            <person name="Keri Z."/>
            <person name="Labutti K."/>
            <person name="Lipzen A."/>
            <person name="Lombard V."/>
            <person name="Magnuson J."/>
            <person name="Maillard F."/>
            <person name="Morin E."/>
            <person name="Murat C."/>
            <person name="Nolan M."/>
            <person name="Ohm R."/>
            <person name="Pangilinan J."/>
            <person name="Pereira M."/>
            <person name="Perotto S."/>
            <person name="Peter M."/>
            <person name="Riley R."/>
            <person name="Sitrit Y."/>
            <person name="Stielow B."/>
            <person name="Szollosi G."/>
            <person name="Zifcakova L."/>
            <person name="Stursova M."/>
            <person name="Spatafora J.W."/>
            <person name="Tedersoo L."/>
            <person name="Vaario L.-M."/>
            <person name="Yamada A."/>
            <person name="Yan M."/>
            <person name="Wang P."/>
            <person name="Xu J."/>
            <person name="Bruns T."/>
            <person name="Baldrian P."/>
            <person name="Vilgalys R."/>
            <person name="Henrissat B."/>
            <person name="Grigoriev I.V."/>
            <person name="Hibbett D."/>
            <person name="Nagy L.G."/>
            <person name="Martin F.M."/>
        </authorList>
    </citation>
    <scope>NUCLEOTIDE SEQUENCE</scope>
    <source>
        <strain evidence="1">UH-Tt-Lm1</strain>
    </source>
</reference>
<gene>
    <name evidence="1" type="ORF">BJ322DRAFT_478333</name>
</gene>
<organism evidence="1 2">
    <name type="scientific">Thelephora terrestris</name>
    <dbReference type="NCBI Taxonomy" id="56493"/>
    <lineage>
        <taxon>Eukaryota</taxon>
        <taxon>Fungi</taxon>
        <taxon>Dikarya</taxon>
        <taxon>Basidiomycota</taxon>
        <taxon>Agaricomycotina</taxon>
        <taxon>Agaricomycetes</taxon>
        <taxon>Thelephorales</taxon>
        <taxon>Thelephoraceae</taxon>
        <taxon>Thelephora</taxon>
    </lineage>
</organism>
<reference evidence="1" key="1">
    <citation type="journal article" date="2020" name="Nat. Commun.">
        <title>Large-scale genome sequencing of mycorrhizal fungi provides insights into the early evolution of symbiotic traits.</title>
        <authorList>
            <person name="Miyauchi S."/>
            <person name="Kiss E."/>
            <person name="Kuo A."/>
            <person name="Drula E."/>
            <person name="Kohler A."/>
            <person name="Sanchez-Garcia M."/>
            <person name="Morin E."/>
            <person name="Andreopoulos B."/>
            <person name="Barry K.W."/>
            <person name="Bonito G."/>
            <person name="Buee M."/>
            <person name="Carver A."/>
            <person name="Chen C."/>
            <person name="Cichocki N."/>
            <person name="Clum A."/>
            <person name="Culley D."/>
            <person name="Crous P.W."/>
            <person name="Fauchery L."/>
            <person name="Girlanda M."/>
            <person name="Hayes R.D."/>
            <person name="Keri Z."/>
            <person name="LaButti K."/>
            <person name="Lipzen A."/>
            <person name="Lombard V."/>
            <person name="Magnuson J."/>
            <person name="Maillard F."/>
            <person name="Murat C."/>
            <person name="Nolan M."/>
            <person name="Ohm R.A."/>
            <person name="Pangilinan J."/>
            <person name="Pereira M.F."/>
            <person name="Perotto S."/>
            <person name="Peter M."/>
            <person name="Pfister S."/>
            <person name="Riley R."/>
            <person name="Sitrit Y."/>
            <person name="Stielow J.B."/>
            <person name="Szollosi G."/>
            <person name="Zifcakova L."/>
            <person name="Stursova M."/>
            <person name="Spatafora J.W."/>
            <person name="Tedersoo L."/>
            <person name="Vaario L.M."/>
            <person name="Yamada A."/>
            <person name="Yan M."/>
            <person name="Wang P."/>
            <person name="Xu J."/>
            <person name="Bruns T."/>
            <person name="Baldrian P."/>
            <person name="Vilgalys R."/>
            <person name="Dunand C."/>
            <person name="Henrissat B."/>
            <person name="Grigoriev I.V."/>
            <person name="Hibbett D."/>
            <person name="Nagy L.G."/>
            <person name="Martin F.M."/>
        </authorList>
    </citation>
    <scope>NUCLEOTIDE SEQUENCE</scope>
    <source>
        <strain evidence="1">UH-Tt-Lm1</strain>
    </source>
</reference>